<evidence type="ECO:0000256" key="1">
    <source>
        <dbReference type="ARBA" id="ARBA00008355"/>
    </source>
</evidence>
<reference evidence="9 10" key="1">
    <citation type="submission" date="2018-04" db="EMBL/GenBank/DDBJ databases">
        <title>The genome of golden apple snail Pomacea canaliculata provides insight into stress tolerance and invasive adaptation.</title>
        <authorList>
            <person name="Liu C."/>
            <person name="Liu B."/>
            <person name="Ren Y."/>
            <person name="Zhang Y."/>
            <person name="Wang H."/>
            <person name="Li S."/>
            <person name="Jiang F."/>
            <person name="Yin L."/>
            <person name="Zhang G."/>
            <person name="Qian W."/>
            <person name="Fan W."/>
        </authorList>
    </citation>
    <scope>NUCLEOTIDE SEQUENCE [LARGE SCALE GENOMIC DNA]</scope>
    <source>
        <strain evidence="9">SZHN2017</strain>
        <tissue evidence="9">Muscle</tissue>
    </source>
</reference>
<dbReference type="AlphaFoldDB" id="A0A2T7P3T9"/>
<feature type="compositionally biased region" description="Polar residues" evidence="7">
    <location>
        <begin position="396"/>
        <end position="411"/>
    </location>
</feature>
<dbReference type="InterPro" id="IPR036865">
    <property type="entry name" value="CRAL-TRIO_dom_sf"/>
</dbReference>
<protein>
    <recommendedName>
        <fullName evidence="2">WD repeat and coiled-coil-containing protein</fullName>
    </recommendedName>
</protein>
<gene>
    <name evidence="9" type="ORF">C0Q70_10673</name>
</gene>
<dbReference type="Gene3D" id="3.40.220.10">
    <property type="entry name" value="Leucine Aminopeptidase, subunit E, domain 1"/>
    <property type="match status" value="1"/>
</dbReference>
<feature type="domain" description="Macro" evidence="8">
    <location>
        <begin position="713"/>
        <end position="891"/>
    </location>
</feature>
<dbReference type="InterPro" id="IPR028041">
    <property type="entry name" value="WDCP"/>
</dbReference>
<dbReference type="CDD" id="cd02905">
    <property type="entry name" value="Macro_GDAP2-like"/>
    <property type="match status" value="1"/>
</dbReference>
<dbReference type="InterPro" id="IPR043472">
    <property type="entry name" value="Macro_dom-like"/>
</dbReference>
<comment type="caution">
    <text evidence="9">The sequence shown here is derived from an EMBL/GenBank/DDBJ whole genome shotgun (WGS) entry which is preliminary data.</text>
</comment>
<evidence type="ECO:0000256" key="4">
    <source>
        <dbReference type="ARBA" id="ARBA00022737"/>
    </source>
</evidence>
<evidence type="ECO:0000259" key="8">
    <source>
        <dbReference type="PROSITE" id="PS51154"/>
    </source>
</evidence>
<dbReference type="InterPro" id="IPR035793">
    <property type="entry name" value="Macro_GDAP2"/>
</dbReference>
<evidence type="ECO:0000256" key="3">
    <source>
        <dbReference type="ARBA" id="ARBA00022574"/>
    </source>
</evidence>
<comment type="similarity">
    <text evidence="1">Belongs to the GDAP2 family.</text>
</comment>
<evidence type="ECO:0000256" key="5">
    <source>
        <dbReference type="ARBA" id="ARBA00023054"/>
    </source>
</evidence>
<evidence type="ECO:0000313" key="9">
    <source>
        <dbReference type="EMBL" id="PVD28092.1"/>
    </source>
</evidence>
<dbReference type="PANTHER" id="PTHR14897:SF5">
    <property type="entry name" value="WD REPEAT AND COILED-COIL-CONTAINING PROTEIN"/>
    <property type="match status" value="1"/>
</dbReference>
<evidence type="ECO:0000313" key="10">
    <source>
        <dbReference type="Proteomes" id="UP000245119"/>
    </source>
</evidence>
<dbReference type="OrthoDB" id="365077at2759"/>
<name>A0A2T7P3T9_POMCA</name>
<accession>A0A2T7P3T9</accession>
<organism evidence="9 10">
    <name type="scientific">Pomacea canaliculata</name>
    <name type="common">Golden apple snail</name>
    <dbReference type="NCBI Taxonomy" id="400727"/>
    <lineage>
        <taxon>Eukaryota</taxon>
        <taxon>Metazoa</taxon>
        <taxon>Spiralia</taxon>
        <taxon>Lophotrochozoa</taxon>
        <taxon>Mollusca</taxon>
        <taxon>Gastropoda</taxon>
        <taxon>Caenogastropoda</taxon>
        <taxon>Architaenioglossa</taxon>
        <taxon>Ampullarioidea</taxon>
        <taxon>Ampullariidae</taxon>
        <taxon>Pomacea</taxon>
    </lineage>
</organism>
<feature type="coiled-coil region" evidence="6">
    <location>
        <begin position="621"/>
        <end position="655"/>
    </location>
</feature>
<dbReference type="InterPro" id="IPR002589">
    <property type="entry name" value="Macro_dom"/>
</dbReference>
<evidence type="ECO:0000256" key="7">
    <source>
        <dbReference type="SAM" id="MobiDB-lite"/>
    </source>
</evidence>
<dbReference type="Proteomes" id="UP000245119">
    <property type="component" value="Linkage Group LG6"/>
</dbReference>
<dbReference type="Pfam" id="PF13716">
    <property type="entry name" value="CRAL_TRIO_2"/>
    <property type="match status" value="1"/>
</dbReference>
<proteinExistence type="inferred from homology"/>
<dbReference type="SUPFAM" id="SSF52949">
    <property type="entry name" value="Macro domain-like"/>
    <property type="match status" value="1"/>
</dbReference>
<dbReference type="InterPro" id="IPR001251">
    <property type="entry name" value="CRAL-TRIO_dom"/>
</dbReference>
<dbReference type="Gene3D" id="3.40.525.10">
    <property type="entry name" value="CRAL-TRIO lipid binding domain"/>
    <property type="match status" value="1"/>
</dbReference>
<dbReference type="Pfam" id="PF01661">
    <property type="entry name" value="Macro"/>
    <property type="match status" value="1"/>
</dbReference>
<keyword evidence="10" id="KW-1185">Reference proteome</keyword>
<keyword evidence="5 6" id="KW-0175">Coiled coil</keyword>
<keyword evidence="4" id="KW-0677">Repeat</keyword>
<dbReference type="EMBL" id="PZQS01000006">
    <property type="protein sequence ID" value="PVD28092.1"/>
    <property type="molecule type" value="Genomic_DNA"/>
</dbReference>
<evidence type="ECO:0000256" key="2">
    <source>
        <dbReference type="ARBA" id="ARBA00015683"/>
    </source>
</evidence>
<dbReference type="GO" id="GO:0019900">
    <property type="term" value="F:kinase binding"/>
    <property type="evidence" value="ECO:0007669"/>
    <property type="project" value="TreeGrafter"/>
</dbReference>
<keyword evidence="3" id="KW-0853">WD repeat</keyword>
<dbReference type="PROSITE" id="PS51154">
    <property type="entry name" value="MACRO"/>
    <property type="match status" value="1"/>
</dbReference>
<feature type="region of interest" description="Disordered" evidence="7">
    <location>
        <begin position="380"/>
        <end position="431"/>
    </location>
</feature>
<feature type="compositionally biased region" description="Basic and acidic residues" evidence="7">
    <location>
        <begin position="412"/>
        <end position="430"/>
    </location>
</feature>
<dbReference type="PANTHER" id="PTHR14897">
    <property type="entry name" value="WD REPEAT AND COILED-COIL-CONTAINING PROTEIN"/>
    <property type="match status" value="1"/>
</dbReference>
<dbReference type="STRING" id="400727.A0A2T7P3T9"/>
<sequence>MSLYLQRFIQNTVSFGLTVKASSGSCASPSGAGGNGGSVRLGEFESVQSVHWSISVASETCYMAAVHQQNVTVWRVTGTAPRLNFKQMRKINVQVIPQGCLWNPVCDVLCLLSRQQCSFYFRHTQNRGSFAFPSLEKEKISCGCWSQDGRRLVLGVGAALLIYTWADVDSNISDFVPAAWCIPGALGSITALSSASSSTFVCASDQPLERLCKKKDVDAFLLPADLKETCDSLSIKDSLLHLQQNPKADMQDTAMLHVLKLPPDMRDPLVVAKVAIANMLSPDLLCFQSESQCVVVGSNTQSQFQIFALLDNHLVPAGHMSLAKDEKPKGMCNLPAALASNAVGVLVLVGTAKPTDATFPSSSKKMQQFSSYHSQNLKVQSSGALTKADSVRELKSQTVGESRLQTRTSSYRGDRSTPRMKSSEPVKENSMEPMTVQENFMEPMTIRVSLSPEDSPVGLKKLVEEVNTTNRLQPSPSLETELADFSHSSPKFLNTKLSHTFEINNNVHDRIEAATCKERKTETELFPAHSRMYSGHGETEPFHHDRMAEIASGLHGVFTGVKVAPTDPSDLHTEINGAHHQQIQPHGESKEALSPLLVLPPGRDGAGGKLTDDKGSTCSSLNSSDSNYEMLERQIQQQKDQIDALQKKLGELSVMVQETSCVFPVHYQNFSEPEFIHIKCVAGEKQAHRRFLLDNGRLQLEPVKLAFSLTTVELILADNDKLSTLIFLASGDPSKLLTVDGEEEHSPEDFEELSLMTFFLTLMHEGGGFSRSPVCKTGEAKLTKGYNLPARYVIHTVGPRYNLKYITAAESALFSCYRNTLQLCRENGIRSLGLSCIHTLGRGYPPEGGAHIALRTVRRFLEKYPDTLDTLLFVCTDDNLEVYRRLLPLYFPRSIKEEEESIPKLPKDIGNEDGEPIIEERQIRIIDKPTFAAYRSEGIKDFDETIDLNERFMTSGAVDVGHHPFASMEENPDKNKTKVLQGISTEEYRRAETRRRYKKNLKSFYIIHPTLWSKFATWFFTTFTASDIKRKVHSLNGVQYLYTKINPDQLDIPQFIHEYDIRINGPRYFVPEPESVDEL</sequence>
<evidence type="ECO:0000256" key="6">
    <source>
        <dbReference type="SAM" id="Coils"/>
    </source>
</evidence>
<dbReference type="Pfam" id="PF15390">
    <property type="entry name" value="WDCP"/>
    <property type="match status" value="2"/>
</dbReference>